<dbReference type="GO" id="GO:0032993">
    <property type="term" value="C:protein-DNA complex"/>
    <property type="evidence" value="ECO:0007669"/>
    <property type="project" value="TreeGrafter"/>
</dbReference>
<dbReference type="Gene3D" id="3.40.190.10">
    <property type="entry name" value="Periplasmic binding protein-like II"/>
    <property type="match status" value="2"/>
</dbReference>
<dbReference type="InterPro" id="IPR005119">
    <property type="entry name" value="LysR_subst-bd"/>
</dbReference>
<name>A0A1M7Z992_9HYPH</name>
<dbReference type="RefSeq" id="WP_073625745.1">
    <property type="nucleotide sequence ID" value="NZ_FRXO01000001.1"/>
</dbReference>
<protein>
    <submittedName>
        <fullName evidence="6">Transcriptional regulator, LysR family</fullName>
    </submittedName>
</protein>
<dbReference type="PANTHER" id="PTHR30346:SF0">
    <property type="entry name" value="HCA OPERON TRANSCRIPTIONAL ACTIVATOR HCAR"/>
    <property type="match status" value="1"/>
</dbReference>
<dbReference type="PANTHER" id="PTHR30346">
    <property type="entry name" value="TRANSCRIPTIONAL DUAL REGULATOR HCAR-RELATED"/>
    <property type="match status" value="1"/>
</dbReference>
<dbReference type="EMBL" id="FRXO01000001">
    <property type="protein sequence ID" value="SHO61246.1"/>
    <property type="molecule type" value="Genomic_DNA"/>
</dbReference>
<dbReference type="Pfam" id="PF00126">
    <property type="entry name" value="HTH_1"/>
    <property type="match status" value="1"/>
</dbReference>
<proteinExistence type="inferred from homology"/>
<dbReference type="OrthoDB" id="9795022at2"/>
<keyword evidence="4" id="KW-0804">Transcription</keyword>
<evidence type="ECO:0000259" key="5">
    <source>
        <dbReference type="PROSITE" id="PS50931"/>
    </source>
</evidence>
<evidence type="ECO:0000256" key="1">
    <source>
        <dbReference type="ARBA" id="ARBA00009437"/>
    </source>
</evidence>
<evidence type="ECO:0000256" key="4">
    <source>
        <dbReference type="ARBA" id="ARBA00023163"/>
    </source>
</evidence>
<organism evidence="6 7">
    <name type="scientific">Pseudoxanthobacter soli DSM 19599</name>
    <dbReference type="NCBI Taxonomy" id="1123029"/>
    <lineage>
        <taxon>Bacteria</taxon>
        <taxon>Pseudomonadati</taxon>
        <taxon>Pseudomonadota</taxon>
        <taxon>Alphaproteobacteria</taxon>
        <taxon>Hyphomicrobiales</taxon>
        <taxon>Segnochrobactraceae</taxon>
        <taxon>Pseudoxanthobacter</taxon>
    </lineage>
</organism>
<dbReference type="Proteomes" id="UP000186406">
    <property type="component" value="Unassembled WGS sequence"/>
</dbReference>
<dbReference type="STRING" id="1123029.SAMN02745172_00699"/>
<dbReference type="InterPro" id="IPR000847">
    <property type="entry name" value="LysR_HTH_N"/>
</dbReference>
<dbReference type="Gene3D" id="1.10.10.10">
    <property type="entry name" value="Winged helix-like DNA-binding domain superfamily/Winged helix DNA-binding domain"/>
    <property type="match status" value="1"/>
</dbReference>
<dbReference type="InterPro" id="IPR036390">
    <property type="entry name" value="WH_DNA-bd_sf"/>
</dbReference>
<dbReference type="GO" id="GO:0003700">
    <property type="term" value="F:DNA-binding transcription factor activity"/>
    <property type="evidence" value="ECO:0007669"/>
    <property type="project" value="InterPro"/>
</dbReference>
<comment type="similarity">
    <text evidence="1">Belongs to the LysR transcriptional regulatory family.</text>
</comment>
<dbReference type="Pfam" id="PF03466">
    <property type="entry name" value="LysR_substrate"/>
    <property type="match status" value="1"/>
</dbReference>
<evidence type="ECO:0000313" key="7">
    <source>
        <dbReference type="Proteomes" id="UP000186406"/>
    </source>
</evidence>
<evidence type="ECO:0000256" key="2">
    <source>
        <dbReference type="ARBA" id="ARBA00023015"/>
    </source>
</evidence>
<evidence type="ECO:0000313" key="6">
    <source>
        <dbReference type="EMBL" id="SHO61246.1"/>
    </source>
</evidence>
<dbReference type="AlphaFoldDB" id="A0A1M7Z992"/>
<reference evidence="6 7" key="1">
    <citation type="submission" date="2016-12" db="EMBL/GenBank/DDBJ databases">
        <authorList>
            <person name="Song W.-J."/>
            <person name="Kurnit D.M."/>
        </authorList>
    </citation>
    <scope>NUCLEOTIDE SEQUENCE [LARGE SCALE GENOMIC DNA]</scope>
    <source>
        <strain evidence="6 7">DSM 19599</strain>
    </source>
</reference>
<keyword evidence="2" id="KW-0805">Transcription regulation</keyword>
<feature type="domain" description="HTH lysR-type" evidence="5">
    <location>
        <begin position="2"/>
        <end position="59"/>
    </location>
</feature>
<dbReference type="SUPFAM" id="SSF53850">
    <property type="entry name" value="Periplasmic binding protein-like II"/>
    <property type="match status" value="1"/>
</dbReference>
<keyword evidence="3" id="KW-0238">DNA-binding</keyword>
<dbReference type="InterPro" id="IPR036388">
    <property type="entry name" value="WH-like_DNA-bd_sf"/>
</dbReference>
<gene>
    <name evidence="6" type="ORF">SAMN02745172_00699</name>
</gene>
<sequence>MIETRLLRQFIAVAEELHFHRAAERLHMAQPPLSQAIRKLEDELGLLLFERSNRNVALTAAGASFLETARCALLQLEDGVEQARRVAAGVAGRLTVTFIDTAHFDMMPLVVRTFRHQFPNVELRLQEATTTAQVDAIRTGIADIGFMRWPGIVIPDLTFERVAQEPVVVALPEDHPLAKAATVTLADLAPDDFVATPRAEGPGLHDQLIGLCRLAGFSPRIAQEARQMQTAVGLVAVGLGVALVPDSLARGQRNGVVFRPIAVDAPPEMTVMDVVVGWDASKRSPVRDGFLATTRQVASYDMQNISFDH</sequence>
<dbReference type="GO" id="GO:0003677">
    <property type="term" value="F:DNA binding"/>
    <property type="evidence" value="ECO:0007669"/>
    <property type="project" value="UniProtKB-KW"/>
</dbReference>
<dbReference type="CDD" id="cd08414">
    <property type="entry name" value="PBP2_LTTR_aromatics_like"/>
    <property type="match status" value="1"/>
</dbReference>
<dbReference type="SUPFAM" id="SSF46785">
    <property type="entry name" value="Winged helix' DNA-binding domain"/>
    <property type="match status" value="1"/>
</dbReference>
<keyword evidence="7" id="KW-1185">Reference proteome</keyword>
<evidence type="ECO:0000256" key="3">
    <source>
        <dbReference type="ARBA" id="ARBA00023125"/>
    </source>
</evidence>
<dbReference type="FunFam" id="1.10.10.10:FF:000001">
    <property type="entry name" value="LysR family transcriptional regulator"/>
    <property type="match status" value="1"/>
</dbReference>
<dbReference type="PRINTS" id="PR00039">
    <property type="entry name" value="HTHLYSR"/>
</dbReference>
<dbReference type="PROSITE" id="PS50931">
    <property type="entry name" value="HTH_LYSR"/>
    <property type="match status" value="1"/>
</dbReference>
<accession>A0A1M7Z992</accession>